<keyword evidence="2" id="KW-1003">Cell membrane</keyword>
<keyword evidence="4 9" id="KW-0808">Transferase</keyword>
<dbReference type="EC" id="2.4.-.-" evidence="7"/>
<dbReference type="GO" id="GO:0016757">
    <property type="term" value="F:glycosyltransferase activity"/>
    <property type="evidence" value="ECO:0007669"/>
    <property type="project" value="UniProtKB-KW"/>
</dbReference>
<dbReference type="Pfam" id="PF00535">
    <property type="entry name" value="Glycos_transf_2"/>
    <property type="match status" value="1"/>
</dbReference>
<dbReference type="Proteomes" id="UP000196240">
    <property type="component" value="Unassembled WGS sequence"/>
</dbReference>
<dbReference type="InterPro" id="IPR029044">
    <property type="entry name" value="Nucleotide-diphossugar_trans"/>
</dbReference>
<dbReference type="AlphaFoldDB" id="A0A1R7QGY1"/>
<dbReference type="RefSeq" id="WP_087014568.1">
    <property type="nucleotide sequence ID" value="NZ_CANMLB010000042.1"/>
</dbReference>
<evidence type="ECO:0000256" key="5">
    <source>
        <dbReference type="ARBA" id="ARBA00023136"/>
    </source>
</evidence>
<evidence type="ECO:0000256" key="3">
    <source>
        <dbReference type="ARBA" id="ARBA00022676"/>
    </source>
</evidence>
<evidence type="ECO:0000259" key="6">
    <source>
        <dbReference type="Pfam" id="PF00535"/>
    </source>
</evidence>
<dbReference type="PANTHER" id="PTHR43646:SF2">
    <property type="entry name" value="GLYCOSYLTRANSFERASE 2-LIKE DOMAIN-CONTAINING PROTEIN"/>
    <property type="match status" value="1"/>
</dbReference>
<evidence type="ECO:0000256" key="4">
    <source>
        <dbReference type="ARBA" id="ARBA00022679"/>
    </source>
</evidence>
<proteinExistence type="predicted"/>
<dbReference type="Proteomes" id="UP001157887">
    <property type="component" value="Unassembled WGS sequence"/>
</dbReference>
<accession>A0A1R7QGY1</accession>
<name>A0A1R7QGY1_ACIJO</name>
<evidence type="ECO:0000313" key="8">
    <source>
        <dbReference type="EMBL" id="MDH0827871.1"/>
    </source>
</evidence>
<gene>
    <name evidence="9" type="ORF">ACNJC6_03134</name>
    <name evidence="8" type="ORF">N5C97_15570</name>
    <name evidence="7" type="ORF">N7566_17750</name>
</gene>
<dbReference type="PANTHER" id="PTHR43646">
    <property type="entry name" value="GLYCOSYLTRANSFERASE"/>
    <property type="match status" value="1"/>
</dbReference>
<sequence>MKIGIVIPAHNEEQNLSACLQSIELAIQYIGHGQVKILVVLDSCTDQSLMIVKSHQMNWIECNFACVGKARDLGIRQLIDQGVTWVACTDADTIVDPDWLLCQMRHQPTDAICGIVILDDLSHLSIQQQQKYLTHYQDMMDHQHIHGANLSFSAEAYIQAGGFEPIPCHEDVSLIEKFIKQCCKITWSNLVRVTTSSRLNGRAPEGLSYFLKHL</sequence>
<reference evidence="9 10" key="1">
    <citation type="submission" date="2017-02" db="EMBL/GenBank/DDBJ databases">
        <authorList>
            <person name="Peterson S.W."/>
        </authorList>
    </citation>
    <scope>NUCLEOTIDE SEQUENCE [LARGE SCALE GENOMIC DNA]</scope>
    <source>
        <strain evidence="9">C6</strain>
    </source>
</reference>
<evidence type="ECO:0000313" key="7">
    <source>
        <dbReference type="EMBL" id="MDG9788795.1"/>
    </source>
</evidence>
<feature type="domain" description="Glycosyltransferase 2-like" evidence="6">
    <location>
        <begin position="5"/>
        <end position="130"/>
    </location>
</feature>
<dbReference type="EMBL" id="FUUY01000014">
    <property type="protein sequence ID" value="SJX23467.1"/>
    <property type="molecule type" value="Genomic_DNA"/>
</dbReference>
<evidence type="ECO:0000313" key="9">
    <source>
        <dbReference type="EMBL" id="SJX23467.1"/>
    </source>
</evidence>
<keyword evidence="3 7" id="KW-0328">Glycosyltransferase</keyword>
<reference evidence="7" key="2">
    <citation type="submission" date="2022-09" db="EMBL/GenBank/DDBJ databases">
        <title>Intensive care unit water sources are persistently colonized with multi-drug resistant bacteria and are the site of extensive horizontal gene transfer of antibiotic resistance genes.</title>
        <authorList>
            <person name="Diorio-Toth L."/>
        </authorList>
    </citation>
    <scope>NUCLEOTIDE SEQUENCE</scope>
    <source>
        <strain evidence="8">GD03885</strain>
        <strain evidence="7">GD04065</strain>
    </source>
</reference>
<evidence type="ECO:0000256" key="1">
    <source>
        <dbReference type="ARBA" id="ARBA00004236"/>
    </source>
</evidence>
<dbReference type="SUPFAM" id="SSF53448">
    <property type="entry name" value="Nucleotide-diphospho-sugar transferases"/>
    <property type="match status" value="1"/>
</dbReference>
<protein>
    <submittedName>
        <fullName evidence="7">Glycosyltransferase</fullName>
        <ecNumber evidence="7">2.4.-.-</ecNumber>
    </submittedName>
    <submittedName>
        <fullName evidence="9">Putative glycosyl transferase</fullName>
    </submittedName>
</protein>
<evidence type="ECO:0000313" key="10">
    <source>
        <dbReference type="Proteomes" id="UP000196240"/>
    </source>
</evidence>
<dbReference type="Gene3D" id="3.90.550.10">
    <property type="entry name" value="Spore Coat Polysaccharide Biosynthesis Protein SpsA, Chain A"/>
    <property type="match status" value="1"/>
</dbReference>
<evidence type="ECO:0000256" key="2">
    <source>
        <dbReference type="ARBA" id="ARBA00022475"/>
    </source>
</evidence>
<keyword evidence="5" id="KW-0472">Membrane</keyword>
<comment type="subcellular location">
    <subcellularLocation>
        <location evidence="1">Cell membrane</location>
    </subcellularLocation>
</comment>
<dbReference type="Proteomes" id="UP001160116">
    <property type="component" value="Unassembled WGS sequence"/>
</dbReference>
<dbReference type="GO" id="GO:0005886">
    <property type="term" value="C:plasma membrane"/>
    <property type="evidence" value="ECO:0007669"/>
    <property type="project" value="UniProtKB-SubCell"/>
</dbReference>
<dbReference type="InterPro" id="IPR001173">
    <property type="entry name" value="Glyco_trans_2-like"/>
</dbReference>
<dbReference type="EMBL" id="JAOCCL010000063">
    <property type="protein sequence ID" value="MDH0827871.1"/>
    <property type="molecule type" value="Genomic_DNA"/>
</dbReference>
<organism evidence="9 10">
    <name type="scientific">Acinetobacter johnsonii</name>
    <dbReference type="NCBI Taxonomy" id="40214"/>
    <lineage>
        <taxon>Bacteria</taxon>
        <taxon>Pseudomonadati</taxon>
        <taxon>Pseudomonadota</taxon>
        <taxon>Gammaproteobacteria</taxon>
        <taxon>Moraxellales</taxon>
        <taxon>Moraxellaceae</taxon>
        <taxon>Acinetobacter</taxon>
    </lineage>
</organism>
<dbReference type="EMBL" id="JAOECG010000055">
    <property type="protein sequence ID" value="MDG9788795.1"/>
    <property type="molecule type" value="Genomic_DNA"/>
</dbReference>